<gene>
    <name evidence="2" type="ORF">PPERSA_01164</name>
</gene>
<keyword evidence="3" id="KW-1185">Reference proteome</keyword>
<evidence type="ECO:0000313" key="3">
    <source>
        <dbReference type="Proteomes" id="UP000054937"/>
    </source>
</evidence>
<feature type="transmembrane region" description="Helical" evidence="1">
    <location>
        <begin position="51"/>
        <end position="68"/>
    </location>
</feature>
<keyword evidence="1" id="KW-0472">Membrane</keyword>
<keyword evidence="1" id="KW-1133">Transmembrane helix</keyword>
<accession>A0A0V0R1Q2</accession>
<proteinExistence type="predicted"/>
<dbReference type="InParanoid" id="A0A0V0R1Q2"/>
<evidence type="ECO:0000313" key="2">
    <source>
        <dbReference type="EMBL" id="KRX08234.1"/>
    </source>
</evidence>
<protein>
    <recommendedName>
        <fullName evidence="4">Transmembrane protein</fullName>
    </recommendedName>
</protein>
<dbReference type="Proteomes" id="UP000054937">
    <property type="component" value="Unassembled WGS sequence"/>
</dbReference>
<organism evidence="2 3">
    <name type="scientific">Pseudocohnilembus persalinus</name>
    <name type="common">Ciliate</name>
    <dbReference type="NCBI Taxonomy" id="266149"/>
    <lineage>
        <taxon>Eukaryota</taxon>
        <taxon>Sar</taxon>
        <taxon>Alveolata</taxon>
        <taxon>Ciliophora</taxon>
        <taxon>Intramacronucleata</taxon>
        <taxon>Oligohymenophorea</taxon>
        <taxon>Scuticociliatia</taxon>
        <taxon>Philasterida</taxon>
        <taxon>Pseudocohnilembidae</taxon>
        <taxon>Pseudocohnilembus</taxon>
    </lineage>
</organism>
<reference evidence="2 3" key="1">
    <citation type="journal article" date="2015" name="Sci. Rep.">
        <title>Genome of the facultative scuticociliatosis pathogen Pseudocohnilembus persalinus provides insight into its virulence through horizontal gene transfer.</title>
        <authorList>
            <person name="Xiong J."/>
            <person name="Wang G."/>
            <person name="Cheng J."/>
            <person name="Tian M."/>
            <person name="Pan X."/>
            <person name="Warren A."/>
            <person name="Jiang C."/>
            <person name="Yuan D."/>
            <person name="Miao W."/>
        </authorList>
    </citation>
    <scope>NUCLEOTIDE SEQUENCE [LARGE SCALE GENOMIC DNA]</scope>
    <source>
        <strain evidence="2">36N120E</strain>
    </source>
</reference>
<keyword evidence="1" id="KW-0812">Transmembrane</keyword>
<evidence type="ECO:0008006" key="4">
    <source>
        <dbReference type="Google" id="ProtNLM"/>
    </source>
</evidence>
<evidence type="ECO:0000256" key="1">
    <source>
        <dbReference type="SAM" id="Phobius"/>
    </source>
</evidence>
<feature type="transmembrane region" description="Helical" evidence="1">
    <location>
        <begin position="25"/>
        <end position="44"/>
    </location>
</feature>
<dbReference type="EMBL" id="LDAU01000067">
    <property type="protein sequence ID" value="KRX08234.1"/>
    <property type="molecule type" value="Genomic_DNA"/>
</dbReference>
<name>A0A0V0R1Q2_PSEPJ</name>
<dbReference type="AlphaFoldDB" id="A0A0V0R1Q2"/>
<comment type="caution">
    <text evidence="2">The sequence shown here is derived from an EMBL/GenBank/DDBJ whole genome shotgun (WGS) entry which is preliminary data.</text>
</comment>
<sequence length="424" mass="49502">MEEIKHNKSVLTYLSAELSIEMTEMIEYVLPIYSISCLIFSALLQDGFKSVSVYIYIGIGVGIIHAYLPMQKWNEYLFKVDEAPPNKQLYQEVSDKFTSNYPMENPATGKHAKKEFCFKKLLSQFNIHIDKHQNIDEVKNNNSSIQNLSEGSQISHNYQTGQKNYTSSNQLLNINIQKPKKTWHDIVINNRINKKQDLQQQYNLELQQQQKVFSKQNPQNIFSGTHIQIQEDLNSLKNKNYYENNSESPQVINDYCSNYSQSALISPVQKYNDNIKLFKNNKNNDYDTNKQLYIQDQKNGENKSLLSPETNFNIKEQYINISQKTTQDFNQEKKTIADKFNNNSQIIQQHDNQIQDNVCNQNYENQKPKFQFQNNSKAQNTDKTIFYNQSIQQQKKEKITKQIIENIVGDNNSSICSVKSKDNQ</sequence>